<keyword evidence="4" id="KW-1185">Reference proteome</keyword>
<dbReference type="EMBL" id="JBHTJO010000001">
    <property type="protein sequence ID" value="MFD0987728.1"/>
    <property type="molecule type" value="Genomic_DNA"/>
</dbReference>
<evidence type="ECO:0000313" key="3">
    <source>
        <dbReference type="EMBL" id="MFD0987728.1"/>
    </source>
</evidence>
<keyword evidence="2" id="KW-0808">Transferase</keyword>
<gene>
    <name evidence="3" type="ORF">ACFQ2F_11540</name>
</gene>
<evidence type="ECO:0000313" key="4">
    <source>
        <dbReference type="Proteomes" id="UP001597102"/>
    </source>
</evidence>
<organism evidence="3 4">
    <name type="scientific">Methyloligella solikamskensis</name>
    <dbReference type="NCBI Taxonomy" id="1177756"/>
    <lineage>
        <taxon>Bacteria</taxon>
        <taxon>Pseudomonadati</taxon>
        <taxon>Pseudomonadota</taxon>
        <taxon>Alphaproteobacteria</taxon>
        <taxon>Hyphomicrobiales</taxon>
        <taxon>Hyphomicrobiaceae</taxon>
        <taxon>Methyloligella</taxon>
    </lineage>
</organism>
<evidence type="ECO:0000256" key="2">
    <source>
        <dbReference type="ARBA" id="ARBA00022679"/>
    </source>
</evidence>
<dbReference type="PANTHER" id="PTHR43648">
    <property type="entry name" value="ELECTRON TRANSFER FLAVOPROTEIN BETA SUBUNIT LYSINE METHYLTRANSFERASE"/>
    <property type="match status" value="1"/>
</dbReference>
<evidence type="ECO:0000256" key="1">
    <source>
        <dbReference type="ARBA" id="ARBA00022603"/>
    </source>
</evidence>
<keyword evidence="3" id="KW-0687">Ribonucleoprotein</keyword>
<dbReference type="CDD" id="cd02440">
    <property type="entry name" value="AdoMet_MTases"/>
    <property type="match status" value="1"/>
</dbReference>
<dbReference type="Pfam" id="PF06325">
    <property type="entry name" value="PrmA"/>
    <property type="match status" value="1"/>
</dbReference>
<dbReference type="GO" id="GO:0005840">
    <property type="term" value="C:ribosome"/>
    <property type="evidence" value="ECO:0007669"/>
    <property type="project" value="UniProtKB-KW"/>
</dbReference>
<dbReference type="Proteomes" id="UP001597102">
    <property type="component" value="Unassembled WGS sequence"/>
</dbReference>
<dbReference type="GO" id="GO:0032259">
    <property type="term" value="P:methylation"/>
    <property type="evidence" value="ECO:0007669"/>
    <property type="project" value="UniProtKB-KW"/>
</dbReference>
<keyword evidence="1 3" id="KW-0489">Methyltransferase</keyword>
<dbReference type="GO" id="GO:0008168">
    <property type="term" value="F:methyltransferase activity"/>
    <property type="evidence" value="ECO:0007669"/>
    <property type="project" value="UniProtKB-KW"/>
</dbReference>
<accession>A0ABW3JB89</accession>
<protein>
    <submittedName>
        <fullName evidence="3">50S ribosomal protein L11 methyltransferase</fullName>
    </submittedName>
</protein>
<dbReference type="InterPro" id="IPR050078">
    <property type="entry name" value="Ribosomal_L11_MeTrfase_PrmA"/>
</dbReference>
<reference evidence="4" key="1">
    <citation type="journal article" date="2019" name="Int. J. Syst. Evol. Microbiol.">
        <title>The Global Catalogue of Microorganisms (GCM) 10K type strain sequencing project: providing services to taxonomists for standard genome sequencing and annotation.</title>
        <authorList>
            <consortium name="The Broad Institute Genomics Platform"/>
            <consortium name="The Broad Institute Genome Sequencing Center for Infectious Disease"/>
            <person name="Wu L."/>
            <person name="Ma J."/>
        </authorList>
    </citation>
    <scope>NUCLEOTIDE SEQUENCE [LARGE SCALE GENOMIC DNA]</scope>
    <source>
        <strain evidence="4">CCUG 61697</strain>
    </source>
</reference>
<name>A0ABW3JB89_9HYPH</name>
<dbReference type="InterPro" id="IPR029063">
    <property type="entry name" value="SAM-dependent_MTases_sf"/>
</dbReference>
<proteinExistence type="predicted"/>
<sequence>MTHAIQSDPIRRSVTIPVPLEAAARIAAALEETWPAPDAVGHFETGPASAEVFAHYTETPDIGLIETMVDAAADGAEIGPIQVEDIADADWVTISQGKRGKVRAGRFTVHGSHEAVAPSRGAIEIDASIAFGTAHHASTKGCLIALDGILKRYRPKRVLDIGTGSGLLAIAAARFSQSQVIATDNDAAAVGVAEENALLNGTPHIGFYACHGFEHPALVGLRADLVFGNLLKSILLDLVEGFAKHTAPGGLAVLSGITEDQAASVEACYRNFGFVLKKRILLDGWAILVLQRRPAIPVFD</sequence>
<comment type="caution">
    <text evidence="3">The sequence shown here is derived from an EMBL/GenBank/DDBJ whole genome shotgun (WGS) entry which is preliminary data.</text>
</comment>
<keyword evidence="3" id="KW-0689">Ribosomal protein</keyword>
<dbReference type="RefSeq" id="WP_379089988.1">
    <property type="nucleotide sequence ID" value="NZ_JBHTJO010000001.1"/>
</dbReference>
<dbReference type="Gene3D" id="3.40.50.150">
    <property type="entry name" value="Vaccinia Virus protein VP39"/>
    <property type="match status" value="1"/>
</dbReference>
<dbReference type="PANTHER" id="PTHR43648:SF1">
    <property type="entry name" value="ELECTRON TRANSFER FLAVOPROTEIN BETA SUBUNIT LYSINE METHYLTRANSFERASE"/>
    <property type="match status" value="1"/>
</dbReference>
<dbReference type="SUPFAM" id="SSF53335">
    <property type="entry name" value="S-adenosyl-L-methionine-dependent methyltransferases"/>
    <property type="match status" value="1"/>
</dbReference>